<gene>
    <name evidence="2" type="ORF">FB567DRAFT_612766</name>
</gene>
<sequence>MPFERGDYVMWESEDGLIGPLKILARHGKDASYDLDLSDLEKAGGLESTVARYKLRKCTEEEKRTVSMRSEAGHVQDAQDFGRLDGEEHDQGSGDVDMQDSLDDVPPNPTASGDQERGDSDDGATNTPMDDDAGMGDGRGPPEEVSPSEDDSEPRNNTRSRFRAEGQHPEMLHKGQSSDPASSHTSVRGREQAAKPSLELSNDDSPPNDLTPSSSMAQDSPAHRRMTDTRKGQAERRETATKETTPRSRRTRASEKQRPSDLTSPPRNDGTPEHPTGPSPAEEHEEWTIVDSKFNSATPVPSTTMKGVVTYKVKKPSGVKFSIPHTKLPENRIRDFQEWHVNLKKKRTAPEAWETDIERLRRERDSDQDSMGEDDEEDVDEGNGEDEKGE</sequence>
<feature type="region of interest" description="Disordered" evidence="1">
    <location>
        <begin position="60"/>
        <end position="303"/>
    </location>
</feature>
<accession>A0A8K0QU21</accession>
<reference evidence="2" key="1">
    <citation type="journal article" date="2021" name="Nat. Commun.">
        <title>Genetic determinants of endophytism in the Arabidopsis root mycobiome.</title>
        <authorList>
            <person name="Mesny F."/>
            <person name="Miyauchi S."/>
            <person name="Thiergart T."/>
            <person name="Pickel B."/>
            <person name="Atanasova L."/>
            <person name="Karlsson M."/>
            <person name="Huettel B."/>
            <person name="Barry K.W."/>
            <person name="Haridas S."/>
            <person name="Chen C."/>
            <person name="Bauer D."/>
            <person name="Andreopoulos W."/>
            <person name="Pangilinan J."/>
            <person name="LaButti K."/>
            <person name="Riley R."/>
            <person name="Lipzen A."/>
            <person name="Clum A."/>
            <person name="Drula E."/>
            <person name="Henrissat B."/>
            <person name="Kohler A."/>
            <person name="Grigoriev I.V."/>
            <person name="Martin F.M."/>
            <person name="Hacquard S."/>
        </authorList>
    </citation>
    <scope>NUCLEOTIDE SEQUENCE</scope>
    <source>
        <strain evidence="2">MPI-SDFR-AT-0120</strain>
    </source>
</reference>
<feature type="region of interest" description="Disordered" evidence="1">
    <location>
        <begin position="347"/>
        <end position="390"/>
    </location>
</feature>
<organism evidence="2 3">
    <name type="scientific">Paraphoma chrysanthemicola</name>
    <dbReference type="NCBI Taxonomy" id="798071"/>
    <lineage>
        <taxon>Eukaryota</taxon>
        <taxon>Fungi</taxon>
        <taxon>Dikarya</taxon>
        <taxon>Ascomycota</taxon>
        <taxon>Pezizomycotina</taxon>
        <taxon>Dothideomycetes</taxon>
        <taxon>Pleosporomycetidae</taxon>
        <taxon>Pleosporales</taxon>
        <taxon>Pleosporineae</taxon>
        <taxon>Phaeosphaeriaceae</taxon>
        <taxon>Paraphoma</taxon>
    </lineage>
</organism>
<proteinExistence type="predicted"/>
<feature type="compositionally biased region" description="Polar residues" evidence="1">
    <location>
        <begin position="199"/>
        <end position="218"/>
    </location>
</feature>
<evidence type="ECO:0000256" key="1">
    <source>
        <dbReference type="SAM" id="MobiDB-lite"/>
    </source>
</evidence>
<dbReference type="Proteomes" id="UP000813461">
    <property type="component" value="Unassembled WGS sequence"/>
</dbReference>
<feature type="compositionally biased region" description="Basic and acidic residues" evidence="1">
    <location>
        <begin position="162"/>
        <end position="173"/>
    </location>
</feature>
<feature type="compositionally biased region" description="Polar residues" evidence="1">
    <location>
        <begin position="175"/>
        <end position="186"/>
    </location>
</feature>
<dbReference type="OrthoDB" id="10487042at2759"/>
<feature type="compositionally biased region" description="Basic and acidic residues" evidence="1">
    <location>
        <begin position="356"/>
        <end position="367"/>
    </location>
</feature>
<feature type="compositionally biased region" description="Acidic residues" evidence="1">
    <location>
        <begin position="368"/>
        <end position="390"/>
    </location>
</feature>
<evidence type="ECO:0000313" key="3">
    <source>
        <dbReference type="Proteomes" id="UP000813461"/>
    </source>
</evidence>
<protein>
    <submittedName>
        <fullName evidence="2">Uncharacterized protein</fullName>
    </submittedName>
</protein>
<feature type="compositionally biased region" description="Basic and acidic residues" evidence="1">
    <location>
        <begin position="221"/>
        <end position="259"/>
    </location>
</feature>
<dbReference type="AlphaFoldDB" id="A0A8K0QU21"/>
<keyword evidence="3" id="KW-1185">Reference proteome</keyword>
<feature type="compositionally biased region" description="Polar residues" evidence="1">
    <location>
        <begin position="293"/>
        <end position="303"/>
    </location>
</feature>
<name>A0A8K0QU21_9PLEO</name>
<comment type="caution">
    <text evidence="2">The sequence shown here is derived from an EMBL/GenBank/DDBJ whole genome shotgun (WGS) entry which is preliminary data.</text>
</comment>
<dbReference type="EMBL" id="JAGMVJ010000026">
    <property type="protein sequence ID" value="KAH7070802.1"/>
    <property type="molecule type" value="Genomic_DNA"/>
</dbReference>
<evidence type="ECO:0000313" key="2">
    <source>
        <dbReference type="EMBL" id="KAH7070802.1"/>
    </source>
</evidence>
<feature type="compositionally biased region" description="Basic and acidic residues" evidence="1">
    <location>
        <begin position="80"/>
        <end position="92"/>
    </location>
</feature>